<evidence type="ECO:0000256" key="1">
    <source>
        <dbReference type="ARBA" id="ARBA00004123"/>
    </source>
</evidence>
<feature type="domain" description="C2H2-type" evidence="13">
    <location>
        <begin position="267"/>
        <end position="290"/>
    </location>
</feature>
<feature type="binding site" evidence="11">
    <location>
        <position position="7"/>
    </location>
    <ligand>
        <name>Zn(2+)</name>
        <dbReference type="ChEBI" id="CHEBI:29105"/>
    </ligand>
</feature>
<name>A0A8S4FZJ9_PLUXY</name>
<evidence type="ECO:0000256" key="3">
    <source>
        <dbReference type="ARBA" id="ARBA00022737"/>
    </source>
</evidence>
<comment type="subcellular location">
    <subcellularLocation>
        <location evidence="1">Nucleus</location>
    </subcellularLocation>
</comment>
<feature type="compositionally biased region" description="Low complexity" evidence="12">
    <location>
        <begin position="636"/>
        <end position="655"/>
    </location>
</feature>
<dbReference type="PANTHER" id="PTHR24384">
    <property type="entry name" value="FINGER PUTATIVE TRANSCRIPTION FACTOR FAMILY-RELATED"/>
    <property type="match status" value="1"/>
</dbReference>
<dbReference type="Pfam" id="PF00096">
    <property type="entry name" value="zf-C2H2"/>
    <property type="match status" value="2"/>
</dbReference>
<dbReference type="InterPro" id="IPR013087">
    <property type="entry name" value="Znf_C2H2_type"/>
</dbReference>
<dbReference type="Proteomes" id="UP000653454">
    <property type="component" value="Unassembled WGS sequence"/>
</dbReference>
<dbReference type="PROSITE" id="PS00028">
    <property type="entry name" value="ZINC_FINGER_C2H2_1"/>
    <property type="match status" value="7"/>
</dbReference>
<dbReference type="Gene3D" id="3.30.160.60">
    <property type="entry name" value="Classic Zinc Finger"/>
    <property type="match status" value="4"/>
</dbReference>
<feature type="domain" description="ZAD" evidence="14">
    <location>
        <begin position="5"/>
        <end position="75"/>
    </location>
</feature>
<organism evidence="15 16">
    <name type="scientific">Plutella xylostella</name>
    <name type="common">Diamondback moth</name>
    <name type="synonym">Plutella maculipennis</name>
    <dbReference type="NCBI Taxonomy" id="51655"/>
    <lineage>
        <taxon>Eukaryota</taxon>
        <taxon>Metazoa</taxon>
        <taxon>Ecdysozoa</taxon>
        <taxon>Arthropoda</taxon>
        <taxon>Hexapoda</taxon>
        <taxon>Insecta</taxon>
        <taxon>Pterygota</taxon>
        <taxon>Neoptera</taxon>
        <taxon>Endopterygota</taxon>
        <taxon>Lepidoptera</taxon>
        <taxon>Glossata</taxon>
        <taxon>Ditrysia</taxon>
        <taxon>Yponomeutoidea</taxon>
        <taxon>Plutellidae</taxon>
        <taxon>Plutella</taxon>
    </lineage>
</organism>
<feature type="region of interest" description="Disordered" evidence="12">
    <location>
        <begin position="604"/>
        <end position="665"/>
    </location>
</feature>
<keyword evidence="2 11" id="KW-0479">Metal-binding</keyword>
<evidence type="ECO:0000256" key="7">
    <source>
        <dbReference type="ARBA" id="ARBA00023125"/>
    </source>
</evidence>
<keyword evidence="7" id="KW-0238">DNA-binding</keyword>
<keyword evidence="4 10" id="KW-0863">Zinc-finger</keyword>
<feature type="domain" description="C2H2-type" evidence="13">
    <location>
        <begin position="591"/>
        <end position="618"/>
    </location>
</feature>
<proteinExistence type="predicted"/>
<keyword evidence="16" id="KW-1185">Reference proteome</keyword>
<keyword evidence="9" id="KW-0539">Nucleus</keyword>
<dbReference type="SUPFAM" id="SSF57667">
    <property type="entry name" value="beta-beta-alpha zinc fingers"/>
    <property type="match status" value="2"/>
</dbReference>
<feature type="compositionally biased region" description="Basic and acidic residues" evidence="12">
    <location>
        <begin position="464"/>
        <end position="483"/>
    </location>
</feature>
<feature type="domain" description="C2H2-type" evidence="13">
    <location>
        <begin position="563"/>
        <end position="590"/>
    </location>
</feature>
<dbReference type="GO" id="GO:0008270">
    <property type="term" value="F:zinc ion binding"/>
    <property type="evidence" value="ECO:0007669"/>
    <property type="project" value="UniProtKB-UniRule"/>
</dbReference>
<dbReference type="SMART" id="SM00355">
    <property type="entry name" value="ZnF_C2H2"/>
    <property type="match status" value="10"/>
</dbReference>
<dbReference type="PROSITE" id="PS51915">
    <property type="entry name" value="ZAD"/>
    <property type="match status" value="1"/>
</dbReference>
<dbReference type="Gene3D" id="3.40.1800.20">
    <property type="match status" value="1"/>
</dbReference>
<evidence type="ECO:0000259" key="13">
    <source>
        <dbReference type="PROSITE" id="PS50157"/>
    </source>
</evidence>
<dbReference type="FunFam" id="3.30.160.60:FF:002343">
    <property type="entry name" value="Zinc finger protein 33A"/>
    <property type="match status" value="1"/>
</dbReference>
<feature type="binding site" evidence="11">
    <location>
        <position position="51"/>
    </location>
    <ligand>
        <name>Zn(2+)</name>
        <dbReference type="ChEBI" id="CHEBI:29105"/>
    </ligand>
</feature>
<evidence type="ECO:0000256" key="12">
    <source>
        <dbReference type="SAM" id="MobiDB-lite"/>
    </source>
</evidence>
<feature type="binding site" evidence="11">
    <location>
        <position position="10"/>
    </location>
    <ligand>
        <name>Zn(2+)</name>
        <dbReference type="ChEBI" id="CHEBI:29105"/>
    </ligand>
</feature>
<feature type="region of interest" description="Disordered" evidence="12">
    <location>
        <begin position="464"/>
        <end position="501"/>
    </location>
</feature>
<evidence type="ECO:0000256" key="11">
    <source>
        <dbReference type="PROSITE-ProRule" id="PRU01263"/>
    </source>
</evidence>
<evidence type="ECO:0000256" key="9">
    <source>
        <dbReference type="ARBA" id="ARBA00023242"/>
    </source>
</evidence>
<reference evidence="15" key="1">
    <citation type="submission" date="2020-11" db="EMBL/GenBank/DDBJ databases">
        <authorList>
            <person name="Whiteford S."/>
        </authorList>
    </citation>
    <scope>NUCLEOTIDE SEQUENCE</scope>
</reference>
<keyword evidence="3" id="KW-0677">Repeat</keyword>
<dbReference type="AlphaFoldDB" id="A0A8S4FZJ9"/>
<protein>
    <submittedName>
        <fullName evidence="15">(diamondback moth) hypothetical protein</fullName>
    </submittedName>
</protein>
<comment type="caution">
    <text evidence="15">The sequence shown here is derived from an EMBL/GenBank/DDBJ whole genome shotgun (WGS) entry which is preliminary data.</text>
</comment>
<dbReference type="Pfam" id="PF07776">
    <property type="entry name" value="zf-AD"/>
    <property type="match status" value="1"/>
</dbReference>
<dbReference type="InterPro" id="IPR036236">
    <property type="entry name" value="Znf_C2H2_sf"/>
</dbReference>
<feature type="compositionally biased region" description="Basic and acidic residues" evidence="12">
    <location>
        <begin position="656"/>
        <end position="665"/>
    </location>
</feature>
<keyword evidence="8" id="KW-0804">Transcription</keyword>
<evidence type="ECO:0000256" key="10">
    <source>
        <dbReference type="PROSITE-ProRule" id="PRU00042"/>
    </source>
</evidence>
<evidence type="ECO:0000313" key="16">
    <source>
        <dbReference type="Proteomes" id="UP000653454"/>
    </source>
</evidence>
<dbReference type="GO" id="GO:0000981">
    <property type="term" value="F:DNA-binding transcription factor activity, RNA polymerase II-specific"/>
    <property type="evidence" value="ECO:0007669"/>
    <property type="project" value="TreeGrafter"/>
</dbReference>
<keyword evidence="6" id="KW-0805">Transcription regulation</keyword>
<evidence type="ECO:0000256" key="2">
    <source>
        <dbReference type="ARBA" id="ARBA00022723"/>
    </source>
</evidence>
<dbReference type="InterPro" id="IPR050752">
    <property type="entry name" value="C2H2-ZF_domain"/>
</dbReference>
<evidence type="ECO:0000256" key="4">
    <source>
        <dbReference type="ARBA" id="ARBA00022771"/>
    </source>
</evidence>
<feature type="binding site" evidence="11">
    <location>
        <position position="48"/>
    </location>
    <ligand>
        <name>Zn(2+)</name>
        <dbReference type="ChEBI" id="CHEBI:29105"/>
    </ligand>
</feature>
<dbReference type="GO" id="GO:0005634">
    <property type="term" value="C:nucleus"/>
    <property type="evidence" value="ECO:0007669"/>
    <property type="project" value="UniProtKB-SubCell"/>
</dbReference>
<evidence type="ECO:0000256" key="5">
    <source>
        <dbReference type="ARBA" id="ARBA00022833"/>
    </source>
</evidence>
<dbReference type="GO" id="GO:0000978">
    <property type="term" value="F:RNA polymerase II cis-regulatory region sequence-specific DNA binding"/>
    <property type="evidence" value="ECO:0007669"/>
    <property type="project" value="TreeGrafter"/>
</dbReference>
<accession>A0A8S4FZJ9</accession>
<dbReference type="PANTHER" id="PTHR24384:SF189">
    <property type="entry name" value="C2H2-TYPE DOMAIN-CONTAINING PROTEIN-RELATED"/>
    <property type="match status" value="1"/>
</dbReference>
<feature type="domain" description="C2H2-type" evidence="13">
    <location>
        <begin position="297"/>
        <end position="324"/>
    </location>
</feature>
<keyword evidence="5 11" id="KW-0862">Zinc</keyword>
<feature type="compositionally biased region" description="Basic residues" evidence="12">
    <location>
        <begin position="490"/>
        <end position="501"/>
    </location>
</feature>
<evidence type="ECO:0000313" key="15">
    <source>
        <dbReference type="EMBL" id="CAG9134075.1"/>
    </source>
</evidence>
<feature type="domain" description="C2H2-type" evidence="13">
    <location>
        <begin position="350"/>
        <end position="378"/>
    </location>
</feature>
<dbReference type="EMBL" id="CAJHNJ030000072">
    <property type="protein sequence ID" value="CAG9134075.1"/>
    <property type="molecule type" value="Genomic_DNA"/>
</dbReference>
<evidence type="ECO:0000256" key="6">
    <source>
        <dbReference type="ARBA" id="ARBA00023015"/>
    </source>
</evidence>
<sequence>MSDLKICRICLRTEAKVYKFDQFQLKSYYEEVMALKISDADTLPSYVCYECATLLHKFHKFKEKCYSGLKALREIAWRGPLSYEAVYKLDRAERNLQSSLEIMTVTNRIKSYTLTDHNLTKFVKTEANKQNIEVNYIGENNEDKSSLKNVECGENSHDEISDKNLENITVTTQDNQSIEMTDKAPVTVFIDVKKEGITTEPLKVKQERGTSIEMWSEQDVMNYASITPRRTRYLDANYWKKYVLSEEEALKEFRARTEDAKYLKAAFKCTDCFKGFSKKEMLNRHVVLRHNESIGPYECRVCKMRFKWASHRRVHARQHYARYRCLRCPFMCPLENTALLHEEYHSGVTRKCIHCNEEFRHASTYYTHLRTAHRAAHACVSCGACYGSRESLRAHAARAHPPDAVESPDDDDPGPTACERCDVTFASARAYEEHLFHSIMHTDGVEDQMKDEFSIPRKVLGKRERAKITKELRRKRNSEEDPKATASETKRKKKVKRKRRKPTTCHQCGLHFPTQQACMRHHVTSHPGTSFHPARHVCEICGASLAPGSVAVHQNMHSRARLHSCGACHKQFHSLVGLKRHSVTHTGEKPFECPECHKRFTQSNSMKLHHRTKHLQQPYPKRNRRKKPTPPEQPEESSSSSSASCLSSPPQQLLETVHDKLYTTL</sequence>
<gene>
    <name evidence="15" type="ORF">PLXY2_LOCUS12336</name>
</gene>
<evidence type="ECO:0000259" key="14">
    <source>
        <dbReference type="PROSITE" id="PS51915"/>
    </source>
</evidence>
<dbReference type="SMART" id="SM00868">
    <property type="entry name" value="zf-AD"/>
    <property type="match status" value="1"/>
</dbReference>
<dbReference type="InterPro" id="IPR012934">
    <property type="entry name" value="Znf_AD"/>
</dbReference>
<dbReference type="SUPFAM" id="SSF57716">
    <property type="entry name" value="Glucocorticoid receptor-like (DNA-binding domain)"/>
    <property type="match status" value="1"/>
</dbReference>
<dbReference type="PROSITE" id="PS50157">
    <property type="entry name" value="ZINC_FINGER_C2H2_2"/>
    <property type="match status" value="5"/>
</dbReference>
<evidence type="ECO:0000256" key="8">
    <source>
        <dbReference type="ARBA" id="ARBA00023163"/>
    </source>
</evidence>